<dbReference type="GO" id="GO:0005886">
    <property type="term" value="C:plasma membrane"/>
    <property type="evidence" value="ECO:0007669"/>
    <property type="project" value="UniProtKB-SubCell"/>
</dbReference>
<dbReference type="GO" id="GO:0071978">
    <property type="term" value="P:bacterial-type flagellum-dependent swarming motility"/>
    <property type="evidence" value="ECO:0007669"/>
    <property type="project" value="TreeGrafter"/>
</dbReference>
<evidence type="ECO:0000256" key="7">
    <source>
        <dbReference type="ARBA" id="ARBA00022779"/>
    </source>
</evidence>
<keyword evidence="9" id="KW-0975">Bacterial flagellum</keyword>
<sequence length="345" mass="39009">MAEVLSQSQIDALMKEMRSGNKAEKKNDGGAGEKKYRKYDFYSPKKITKDKIKLLKGIYDNYARIASSRLNGVLRVSSEIEVLSVEEQRFYEFSNALSENDIVMTQTLVLPNKSQSQPILMHMNQPPMLAMIDRMLGGDGADADAADSNYSYTDLEIELYKKIMGYFLDFTKDAWSNYIVLETEKTVLEENPALFQEISLDETIAIIILNIKVGEIEGKISICIPRSLLTEIFGIIDSKKHIGEVQDSDRRDSRQFILSKIKESVLTVKAEMGTVEIPIRDIHNLKTGDIINLEKPQNSEIYLNIGGKPWLKGKLGIYNKDAAILINGRVDREETEKEEEAVPAE</sequence>
<dbReference type="InterPro" id="IPR036429">
    <property type="entry name" value="SpoA-like_sf"/>
</dbReference>
<evidence type="ECO:0000256" key="4">
    <source>
        <dbReference type="ARBA" id="ARBA00021898"/>
    </source>
</evidence>
<protein>
    <recommendedName>
        <fullName evidence="4">Flagellar motor switch protein FliM</fullName>
    </recommendedName>
</protein>
<dbReference type="PANTHER" id="PTHR30034:SF6">
    <property type="entry name" value="YOP PROTEINS TRANSLOCATION PROTEIN Q"/>
    <property type="match status" value="1"/>
</dbReference>
<dbReference type="Proteomes" id="UP000652477">
    <property type="component" value="Unassembled WGS sequence"/>
</dbReference>
<dbReference type="GO" id="GO:0003774">
    <property type="term" value="F:cytoskeletal motor activity"/>
    <property type="evidence" value="ECO:0007669"/>
    <property type="project" value="InterPro"/>
</dbReference>
<keyword evidence="12" id="KW-1185">Reference proteome</keyword>
<dbReference type="PRINTS" id="PR00955">
    <property type="entry name" value="FLGMOTORFLIM"/>
</dbReference>
<comment type="similarity">
    <text evidence="3">Belongs to the FliM family.</text>
</comment>
<dbReference type="Pfam" id="PF01052">
    <property type="entry name" value="FliMN_C"/>
    <property type="match status" value="1"/>
</dbReference>
<keyword evidence="11" id="KW-0969">Cilium</keyword>
<keyword evidence="5" id="KW-1003">Cell membrane</keyword>
<dbReference type="AlphaFoldDB" id="A0A923LJD0"/>
<dbReference type="SUPFAM" id="SSF101801">
    <property type="entry name" value="Surface presentation of antigens (SPOA)"/>
    <property type="match status" value="1"/>
</dbReference>
<dbReference type="Gene3D" id="3.40.1550.10">
    <property type="entry name" value="CheC-like"/>
    <property type="match status" value="1"/>
</dbReference>
<gene>
    <name evidence="11" type="ORF">H8S37_10495</name>
</gene>
<keyword evidence="7" id="KW-0283">Flagellar rotation</keyword>
<dbReference type="RefSeq" id="WP_186876017.1">
    <property type="nucleotide sequence ID" value="NZ_JACOPF010000002.1"/>
</dbReference>
<dbReference type="CDD" id="cd17908">
    <property type="entry name" value="FliM"/>
    <property type="match status" value="1"/>
</dbReference>
<evidence type="ECO:0000256" key="8">
    <source>
        <dbReference type="ARBA" id="ARBA00023136"/>
    </source>
</evidence>
<dbReference type="InterPro" id="IPR001689">
    <property type="entry name" value="Flag_FliM"/>
</dbReference>
<keyword evidence="11" id="KW-0282">Flagellum</keyword>
<reference evidence="11" key="1">
    <citation type="submission" date="2020-08" db="EMBL/GenBank/DDBJ databases">
        <title>Genome public.</title>
        <authorList>
            <person name="Liu C."/>
            <person name="Sun Q."/>
        </authorList>
    </citation>
    <scope>NUCLEOTIDE SEQUENCE</scope>
    <source>
        <strain evidence="11">NSJ-55</strain>
    </source>
</reference>
<evidence type="ECO:0000256" key="6">
    <source>
        <dbReference type="ARBA" id="ARBA00022500"/>
    </source>
</evidence>
<dbReference type="PANTHER" id="PTHR30034">
    <property type="entry name" value="FLAGELLAR MOTOR SWITCH PROTEIN FLIM"/>
    <property type="match status" value="1"/>
</dbReference>
<evidence type="ECO:0000256" key="9">
    <source>
        <dbReference type="ARBA" id="ARBA00023143"/>
    </source>
</evidence>
<accession>A0A923LJD0</accession>
<dbReference type="InterPro" id="IPR001543">
    <property type="entry name" value="FliN-like_C"/>
</dbReference>
<feature type="domain" description="Flagellar motor switch protein FliN-like C-terminal" evidence="10">
    <location>
        <begin position="261"/>
        <end position="330"/>
    </location>
</feature>
<dbReference type="GO" id="GO:0050918">
    <property type="term" value="P:positive chemotaxis"/>
    <property type="evidence" value="ECO:0007669"/>
    <property type="project" value="TreeGrafter"/>
</dbReference>
<evidence type="ECO:0000256" key="3">
    <source>
        <dbReference type="ARBA" id="ARBA00011049"/>
    </source>
</evidence>
<evidence type="ECO:0000256" key="1">
    <source>
        <dbReference type="ARBA" id="ARBA00004117"/>
    </source>
</evidence>
<dbReference type="PIRSF" id="PIRSF002888">
    <property type="entry name" value="FliM"/>
    <property type="match status" value="1"/>
</dbReference>
<keyword evidence="6" id="KW-0145">Chemotaxis</keyword>
<evidence type="ECO:0000256" key="5">
    <source>
        <dbReference type="ARBA" id="ARBA00022475"/>
    </source>
</evidence>
<dbReference type="SUPFAM" id="SSF103039">
    <property type="entry name" value="CheC-like"/>
    <property type="match status" value="1"/>
</dbReference>
<evidence type="ECO:0000259" key="10">
    <source>
        <dbReference type="Pfam" id="PF01052"/>
    </source>
</evidence>
<dbReference type="InterPro" id="IPR028976">
    <property type="entry name" value="CheC-like_sf"/>
</dbReference>
<evidence type="ECO:0000313" key="11">
    <source>
        <dbReference type="EMBL" id="MBC5689345.1"/>
    </source>
</evidence>
<evidence type="ECO:0000313" key="12">
    <source>
        <dbReference type="Proteomes" id="UP000652477"/>
    </source>
</evidence>
<dbReference type="EMBL" id="JACOPF010000002">
    <property type="protein sequence ID" value="MBC5689345.1"/>
    <property type="molecule type" value="Genomic_DNA"/>
</dbReference>
<dbReference type="Pfam" id="PF02154">
    <property type="entry name" value="FliM"/>
    <property type="match status" value="1"/>
</dbReference>
<dbReference type="Gene3D" id="2.30.330.10">
    <property type="entry name" value="SpoA-like"/>
    <property type="match status" value="1"/>
</dbReference>
<evidence type="ECO:0000256" key="2">
    <source>
        <dbReference type="ARBA" id="ARBA00004202"/>
    </source>
</evidence>
<comment type="caution">
    <text evidence="11">The sequence shown here is derived from an EMBL/GenBank/DDBJ whole genome shotgun (WGS) entry which is preliminary data.</text>
</comment>
<dbReference type="GO" id="GO:0009425">
    <property type="term" value="C:bacterial-type flagellum basal body"/>
    <property type="evidence" value="ECO:0007669"/>
    <property type="project" value="UniProtKB-SubCell"/>
</dbReference>
<proteinExistence type="inferred from homology"/>
<keyword evidence="8" id="KW-0472">Membrane</keyword>
<comment type="subcellular location">
    <subcellularLocation>
        <location evidence="1">Bacterial flagellum basal body</location>
    </subcellularLocation>
    <subcellularLocation>
        <location evidence="2">Cell membrane</location>
        <topology evidence="2">Peripheral membrane protein</topology>
    </subcellularLocation>
</comment>
<organism evidence="11 12">
    <name type="scientific">Mediterraneibacter hominis</name>
    <dbReference type="NCBI Taxonomy" id="2763054"/>
    <lineage>
        <taxon>Bacteria</taxon>
        <taxon>Bacillati</taxon>
        <taxon>Bacillota</taxon>
        <taxon>Clostridia</taxon>
        <taxon>Lachnospirales</taxon>
        <taxon>Lachnospiraceae</taxon>
        <taxon>Mediterraneibacter</taxon>
    </lineage>
</organism>
<keyword evidence="11" id="KW-0966">Cell projection</keyword>
<name>A0A923LJD0_9FIRM</name>